<evidence type="ECO:0000313" key="6">
    <source>
        <dbReference type="EMBL" id="KAA6376718.1"/>
    </source>
</evidence>
<comment type="similarity">
    <text evidence="1">Belongs to the IPP transferase family.</text>
</comment>
<dbReference type="GO" id="GO:0052381">
    <property type="term" value="F:tRNA dimethylallyltransferase activity"/>
    <property type="evidence" value="ECO:0007669"/>
    <property type="project" value="InterPro"/>
</dbReference>
<evidence type="ECO:0000256" key="1">
    <source>
        <dbReference type="ARBA" id="ARBA00005842"/>
    </source>
</evidence>
<dbReference type="GO" id="GO:0005524">
    <property type="term" value="F:ATP binding"/>
    <property type="evidence" value="ECO:0007669"/>
    <property type="project" value="UniProtKB-KW"/>
</dbReference>
<dbReference type="OrthoDB" id="775260at2759"/>
<dbReference type="Pfam" id="PF01715">
    <property type="entry name" value="IPPT"/>
    <property type="match status" value="1"/>
</dbReference>
<dbReference type="Proteomes" id="UP000324800">
    <property type="component" value="Unassembled WGS sequence"/>
</dbReference>
<feature type="region of interest" description="Disordered" evidence="5">
    <location>
        <begin position="124"/>
        <end position="144"/>
    </location>
</feature>
<name>A0A5J4V1Y9_9EUKA</name>
<evidence type="ECO:0000256" key="2">
    <source>
        <dbReference type="ARBA" id="ARBA00022679"/>
    </source>
</evidence>
<dbReference type="GO" id="GO:0006400">
    <property type="term" value="P:tRNA modification"/>
    <property type="evidence" value="ECO:0007669"/>
    <property type="project" value="TreeGrafter"/>
</dbReference>
<dbReference type="InterPro" id="IPR018022">
    <property type="entry name" value="IPT"/>
</dbReference>
<reference evidence="6 7" key="1">
    <citation type="submission" date="2019-03" db="EMBL/GenBank/DDBJ databases">
        <title>Single cell metagenomics reveals metabolic interactions within the superorganism composed of flagellate Streblomastix strix and complex community of Bacteroidetes bacteria on its surface.</title>
        <authorList>
            <person name="Treitli S.C."/>
            <person name="Kolisko M."/>
            <person name="Husnik F."/>
            <person name="Keeling P."/>
            <person name="Hampl V."/>
        </authorList>
    </citation>
    <scope>NUCLEOTIDE SEQUENCE [LARGE SCALE GENOMIC DNA]</scope>
    <source>
        <strain evidence="6">ST1C</strain>
    </source>
</reference>
<dbReference type="PANTHER" id="PTHR11088">
    <property type="entry name" value="TRNA DIMETHYLALLYLTRANSFERASE"/>
    <property type="match status" value="1"/>
</dbReference>
<dbReference type="EMBL" id="SNRW01010336">
    <property type="protein sequence ID" value="KAA6376718.1"/>
    <property type="molecule type" value="Genomic_DNA"/>
</dbReference>
<evidence type="ECO:0000256" key="4">
    <source>
        <dbReference type="ARBA" id="ARBA00022840"/>
    </source>
</evidence>
<protein>
    <submittedName>
        <fullName evidence="6">Putative tRNA dimethylallyltransferase</fullName>
    </submittedName>
</protein>
<dbReference type="InterPro" id="IPR027417">
    <property type="entry name" value="P-loop_NTPase"/>
</dbReference>
<comment type="caution">
    <text evidence="6">The sequence shown here is derived from an EMBL/GenBank/DDBJ whole genome shotgun (WGS) entry which is preliminary data.</text>
</comment>
<keyword evidence="2 6" id="KW-0808">Transferase</keyword>
<evidence type="ECO:0000256" key="5">
    <source>
        <dbReference type="SAM" id="MobiDB-lite"/>
    </source>
</evidence>
<organism evidence="6 7">
    <name type="scientific">Streblomastix strix</name>
    <dbReference type="NCBI Taxonomy" id="222440"/>
    <lineage>
        <taxon>Eukaryota</taxon>
        <taxon>Metamonada</taxon>
        <taxon>Preaxostyla</taxon>
        <taxon>Oxymonadida</taxon>
        <taxon>Streblomastigidae</taxon>
        <taxon>Streblomastix</taxon>
    </lineage>
</organism>
<dbReference type="GO" id="GO:0005739">
    <property type="term" value="C:mitochondrion"/>
    <property type="evidence" value="ECO:0007669"/>
    <property type="project" value="TreeGrafter"/>
</dbReference>
<keyword evidence="4" id="KW-0067">ATP-binding</keyword>
<dbReference type="HAMAP" id="MF_00185">
    <property type="entry name" value="IPP_trans"/>
    <property type="match status" value="1"/>
</dbReference>
<dbReference type="InterPro" id="IPR039657">
    <property type="entry name" value="Dimethylallyltransferase"/>
</dbReference>
<dbReference type="Gene3D" id="3.40.50.300">
    <property type="entry name" value="P-loop containing nucleotide triphosphate hydrolases"/>
    <property type="match status" value="1"/>
</dbReference>
<gene>
    <name evidence="6" type="ORF">EZS28_027754</name>
</gene>
<evidence type="ECO:0000256" key="3">
    <source>
        <dbReference type="ARBA" id="ARBA00022741"/>
    </source>
</evidence>
<dbReference type="SUPFAM" id="SSF52540">
    <property type="entry name" value="P-loop containing nucleoside triphosphate hydrolases"/>
    <property type="match status" value="1"/>
</dbReference>
<accession>A0A5J4V1Y9</accession>
<dbReference type="PANTHER" id="PTHR11088:SF89">
    <property type="entry name" value="TRNA DIMETHYLALLYLTRANSFERASE"/>
    <property type="match status" value="1"/>
</dbReference>
<proteinExistence type="inferred from homology"/>
<dbReference type="AlphaFoldDB" id="A0A5J4V1Y9"/>
<evidence type="ECO:0000313" key="7">
    <source>
        <dbReference type="Proteomes" id="UP000324800"/>
    </source>
</evidence>
<keyword evidence="3" id="KW-0547">Nucleotide-binding</keyword>
<sequence length="277" mass="32013">MAARIVCIIGSTGTGKSALAISLAERFNGEIINADAMQCYIGLPISTNKPTIIEMKGIPHHLINFLPPPNTRNDHFMVLDYIRLADEVIDGIIKRGRLPIIVGGTHYYIEALLKRDFDSIQQENDEDEDKIKEQPKKDEKHEYESIKSDSFTIIKKDFPSQDERKRPQLDRHLDIKPLLKGGRFPYNSLVLWLSSESDINRLGQKLDERVDAMIERGLQNEIIIMLYGSKIMREFNFFYIKLRGLENMIKQHVKFARKRLQGQANGKRIYKVDNIEE</sequence>
<dbReference type="Gene3D" id="1.10.20.140">
    <property type="match status" value="1"/>
</dbReference>
<feature type="compositionally biased region" description="Basic and acidic residues" evidence="5">
    <location>
        <begin position="129"/>
        <end position="144"/>
    </location>
</feature>